<evidence type="ECO:0000256" key="2">
    <source>
        <dbReference type="ARBA" id="ARBA00022723"/>
    </source>
</evidence>
<dbReference type="SUPFAM" id="SSF51556">
    <property type="entry name" value="Metallo-dependent hydrolases"/>
    <property type="match status" value="1"/>
</dbReference>
<comment type="catalytic activity">
    <reaction evidence="5">
        <text>S-methyl-5'-thioadenosine + H2O + H(+) = S-methyl-5'-thioinosine + NH4(+)</text>
        <dbReference type="Rhea" id="RHEA:25025"/>
        <dbReference type="ChEBI" id="CHEBI:15377"/>
        <dbReference type="ChEBI" id="CHEBI:15378"/>
        <dbReference type="ChEBI" id="CHEBI:17509"/>
        <dbReference type="ChEBI" id="CHEBI:28938"/>
        <dbReference type="ChEBI" id="CHEBI:48595"/>
        <dbReference type="EC" id="3.5.4.31"/>
    </reaction>
</comment>
<feature type="binding site" evidence="5">
    <location>
        <position position="220"/>
    </location>
    <ligand>
        <name>substrate</name>
    </ligand>
</feature>
<protein>
    <recommendedName>
        <fullName evidence="5">5-methylthioadenosine/S-adenosylhomocysteine deaminase</fullName>
        <shortName evidence="5">MTA/SAH deaminase</shortName>
        <ecNumber evidence="5">3.5.4.28</ecNumber>
        <ecNumber evidence="5">3.5.4.31</ecNumber>
    </recommendedName>
</protein>
<comment type="caution">
    <text evidence="5">Lacks conserved residue(s) required for the propagation of feature annotation.</text>
</comment>
<dbReference type="AlphaFoldDB" id="A0A927GX90"/>
<comment type="catalytic activity">
    <reaction evidence="5">
        <text>S-adenosyl-L-homocysteine + H2O + H(+) = S-inosyl-L-homocysteine + NH4(+)</text>
        <dbReference type="Rhea" id="RHEA:20716"/>
        <dbReference type="ChEBI" id="CHEBI:15377"/>
        <dbReference type="ChEBI" id="CHEBI:15378"/>
        <dbReference type="ChEBI" id="CHEBI:28938"/>
        <dbReference type="ChEBI" id="CHEBI:57856"/>
        <dbReference type="ChEBI" id="CHEBI:57985"/>
        <dbReference type="EC" id="3.5.4.28"/>
    </reaction>
</comment>
<keyword evidence="3 5" id="KW-0378">Hydrolase</keyword>
<evidence type="ECO:0000256" key="4">
    <source>
        <dbReference type="ARBA" id="ARBA00022833"/>
    </source>
</evidence>
<dbReference type="EC" id="3.5.4.28" evidence="5"/>
<name>A0A927GX90_9GAMM</name>
<feature type="binding site" evidence="5">
    <location>
        <position position="305"/>
    </location>
    <ligand>
        <name>Zn(2+)</name>
        <dbReference type="ChEBI" id="CHEBI:29105"/>
    </ligand>
</feature>
<reference evidence="7" key="1">
    <citation type="submission" date="2020-09" db="EMBL/GenBank/DDBJ databases">
        <authorList>
            <person name="Yoon J.-W."/>
        </authorList>
    </citation>
    <scope>NUCLEOTIDE SEQUENCE</scope>
    <source>
        <strain evidence="7">KMU-158</strain>
    </source>
</reference>
<feature type="domain" description="Amidohydrolase-related" evidence="6">
    <location>
        <begin position="60"/>
        <end position="408"/>
    </location>
</feature>
<evidence type="ECO:0000256" key="1">
    <source>
        <dbReference type="ARBA" id="ARBA00006745"/>
    </source>
</evidence>
<dbReference type="Pfam" id="PF01979">
    <property type="entry name" value="Amidohydro_1"/>
    <property type="match status" value="1"/>
</dbReference>
<dbReference type="FunFam" id="3.20.20.140:FF:000014">
    <property type="entry name" value="5-methylthioadenosine/S-adenosylhomocysteine deaminase"/>
    <property type="match status" value="1"/>
</dbReference>
<dbReference type="InterPro" id="IPR032466">
    <property type="entry name" value="Metal_Hydrolase"/>
</dbReference>
<dbReference type="InterPro" id="IPR011059">
    <property type="entry name" value="Metal-dep_hydrolase_composite"/>
</dbReference>
<dbReference type="RefSeq" id="WP_190766255.1">
    <property type="nucleotide sequence ID" value="NZ_JACXLD010000008.1"/>
</dbReference>
<evidence type="ECO:0000313" key="7">
    <source>
        <dbReference type="EMBL" id="MBD2859923.1"/>
    </source>
</evidence>
<dbReference type="EC" id="3.5.4.31" evidence="5"/>
<comment type="similarity">
    <text evidence="5">Belongs to the metallo-dependent hydrolases superfamily. MTA/SAH deaminase family.</text>
</comment>
<comment type="cofactor">
    <cofactor evidence="5">
        <name>Zn(2+)</name>
        <dbReference type="ChEBI" id="CHEBI:29105"/>
    </cofactor>
    <text evidence="5">Binds 1 zinc ion per subunit.</text>
</comment>
<evidence type="ECO:0000259" key="6">
    <source>
        <dbReference type="Pfam" id="PF01979"/>
    </source>
</evidence>
<dbReference type="HAMAP" id="MF_01281">
    <property type="entry name" value="MTA_SAH_deamin"/>
    <property type="match status" value="1"/>
</dbReference>
<feature type="binding site" evidence="5">
    <location>
        <position position="68"/>
    </location>
    <ligand>
        <name>Zn(2+)</name>
        <dbReference type="ChEBI" id="CHEBI:29105"/>
    </ligand>
</feature>
<dbReference type="SUPFAM" id="SSF51338">
    <property type="entry name" value="Composite domain of metallo-dependent hydrolases"/>
    <property type="match status" value="1"/>
</dbReference>
<dbReference type="Gene3D" id="3.20.20.140">
    <property type="entry name" value="Metal-dependent hydrolases"/>
    <property type="match status" value="1"/>
</dbReference>
<dbReference type="EMBL" id="JACXLD010000008">
    <property type="protein sequence ID" value="MBD2859923.1"/>
    <property type="molecule type" value="Genomic_DNA"/>
</dbReference>
<comment type="function">
    <text evidence="5">Catalyzes the deamination of 5-methylthioadenosine and S-adenosyl-L-homocysteine into 5-methylthioinosine and S-inosyl-L-homocysteine, respectively. Is also able to deaminate adenosine.</text>
</comment>
<dbReference type="InterPro" id="IPR006680">
    <property type="entry name" value="Amidohydro-rel"/>
</dbReference>
<feature type="binding site" evidence="5">
    <location>
        <position position="190"/>
    </location>
    <ligand>
        <name>substrate</name>
    </ligand>
</feature>
<dbReference type="PANTHER" id="PTHR43794:SF11">
    <property type="entry name" value="AMIDOHYDROLASE-RELATED DOMAIN-CONTAINING PROTEIN"/>
    <property type="match status" value="1"/>
</dbReference>
<proteinExistence type="inferred from homology"/>
<dbReference type="Gene3D" id="2.30.40.10">
    <property type="entry name" value="Urease, subunit C, domain 1"/>
    <property type="match status" value="1"/>
</dbReference>
<feature type="binding site" evidence="5">
    <location>
        <position position="97"/>
    </location>
    <ligand>
        <name>substrate</name>
    </ligand>
</feature>
<dbReference type="PANTHER" id="PTHR43794">
    <property type="entry name" value="AMINOHYDROLASE SSNA-RELATED"/>
    <property type="match status" value="1"/>
</dbReference>
<keyword evidence="2 5" id="KW-0479">Metal-binding</keyword>
<evidence type="ECO:0000256" key="5">
    <source>
        <dbReference type="HAMAP-Rule" id="MF_01281"/>
    </source>
</evidence>
<dbReference type="GO" id="GO:0050270">
    <property type="term" value="F:S-adenosylhomocysteine deaminase activity"/>
    <property type="evidence" value="ECO:0007669"/>
    <property type="project" value="UniProtKB-UniRule"/>
</dbReference>
<feature type="binding site" evidence="5">
    <location>
        <position position="217"/>
    </location>
    <ligand>
        <name>Zn(2+)</name>
        <dbReference type="ChEBI" id="CHEBI:29105"/>
    </ligand>
</feature>
<dbReference type="GO" id="GO:0090614">
    <property type="term" value="F:5'-methylthioadenosine deaminase activity"/>
    <property type="evidence" value="ECO:0007669"/>
    <property type="project" value="UniProtKB-UniRule"/>
</dbReference>
<feature type="binding site" evidence="5">
    <location>
        <position position="305"/>
    </location>
    <ligand>
        <name>substrate</name>
    </ligand>
</feature>
<gene>
    <name evidence="5" type="primary">mtaD</name>
    <name evidence="7" type="ORF">IB286_13015</name>
</gene>
<evidence type="ECO:0000313" key="8">
    <source>
        <dbReference type="Proteomes" id="UP000610558"/>
    </source>
</evidence>
<organism evidence="7 8">
    <name type="scientific">Spongiibacter pelagi</name>
    <dbReference type="NCBI Taxonomy" id="2760804"/>
    <lineage>
        <taxon>Bacteria</taxon>
        <taxon>Pseudomonadati</taxon>
        <taxon>Pseudomonadota</taxon>
        <taxon>Gammaproteobacteria</taxon>
        <taxon>Cellvibrionales</taxon>
        <taxon>Spongiibacteraceae</taxon>
        <taxon>Spongiibacter</taxon>
    </lineage>
</organism>
<dbReference type="NCBIfam" id="NF006549">
    <property type="entry name" value="PRK09045.1"/>
    <property type="match status" value="1"/>
</dbReference>
<evidence type="ECO:0000256" key="3">
    <source>
        <dbReference type="ARBA" id="ARBA00022801"/>
    </source>
</evidence>
<dbReference type="InterPro" id="IPR023512">
    <property type="entry name" value="Deaminase_MtaD/DadD"/>
</dbReference>
<comment type="similarity">
    <text evidence="1">Belongs to the metallo-dependent hydrolases superfamily. ATZ/TRZ family.</text>
</comment>
<dbReference type="Proteomes" id="UP000610558">
    <property type="component" value="Unassembled WGS sequence"/>
</dbReference>
<keyword evidence="8" id="KW-1185">Reference proteome</keyword>
<dbReference type="GO" id="GO:0046872">
    <property type="term" value="F:metal ion binding"/>
    <property type="evidence" value="ECO:0007669"/>
    <property type="project" value="UniProtKB-KW"/>
</dbReference>
<accession>A0A927GX90</accession>
<comment type="caution">
    <text evidence="7">The sequence shown here is derived from an EMBL/GenBank/DDBJ whole genome shotgun (WGS) entry which is preliminary data.</text>
</comment>
<keyword evidence="4 5" id="KW-0862">Zinc</keyword>
<dbReference type="InterPro" id="IPR050287">
    <property type="entry name" value="MTA/SAH_deaminase"/>
</dbReference>
<dbReference type="CDD" id="cd01298">
    <property type="entry name" value="ATZ_TRZ_like"/>
    <property type="match status" value="1"/>
</dbReference>
<feature type="binding site" evidence="5">
    <location>
        <position position="70"/>
    </location>
    <ligand>
        <name>Zn(2+)</name>
        <dbReference type="ChEBI" id="CHEBI:29105"/>
    </ligand>
</feature>
<sequence length="438" mass="48059">MTSADLLINARWILPVTEGFPVLENHSLAIREGQIVAILPTADAGAIDAKETLDLENQLLMPGLINTHGHAAMSLFRGMADDQPLHIWLNDHIWPAEGRWVNEEFVADGIQLAMAEMLRSGTTCFSDMYFFPETAAEQIRKVGMRAQLSFPIFDFPCAWGSGPEDYFQKGLALRDSYKHNELIQIAFGPHAPYTVSDEPLSKVAMLAAELDANIQIHLNETEQEIQDSLAQHQLSPVQRLEKLGVLGPRTQCVHVANLNDDDIALLAQYNCHAVHCPESNLKLASGFSPVEKMRRAGINVALGTDGAASNNDLDLFGELRSAALLGKAVAKDAAAVPDYYAIEMATINGARALGIDHLTGSLEIGKQADLIALDMSALEQQPLYSPVSQLVYTNMASRVRHSWVRGKALLKDGQLTTLDINEVIKRAQYWQSNISNAQ</sequence>